<dbReference type="Proteomes" id="UP000238479">
    <property type="component" value="Chromosome 3"/>
</dbReference>
<evidence type="ECO:0000313" key="3">
    <source>
        <dbReference type="Proteomes" id="UP000238479"/>
    </source>
</evidence>
<gene>
    <name evidence="2" type="ORF">RchiOBHm_Chr3g0461391</name>
</gene>
<keyword evidence="3" id="KW-1185">Reference proteome</keyword>
<proteinExistence type="predicted"/>
<dbReference type="InterPro" id="IPR023393">
    <property type="entry name" value="START-like_dom_sf"/>
</dbReference>
<evidence type="ECO:0000313" key="2">
    <source>
        <dbReference type="EMBL" id="PRQ42781.1"/>
    </source>
</evidence>
<dbReference type="AlphaFoldDB" id="A0A2P6R8P4"/>
<comment type="caution">
    <text evidence="2">The sequence shown here is derived from an EMBL/GenBank/DDBJ whole genome shotgun (WGS) entry which is preliminary data.</text>
</comment>
<accession>A0A2P6R8P4</accession>
<evidence type="ECO:0000256" key="1">
    <source>
        <dbReference type="SAM" id="MobiDB-lite"/>
    </source>
</evidence>
<reference evidence="2 3" key="1">
    <citation type="journal article" date="2018" name="Nat. Genet.">
        <title>The Rosa genome provides new insights in the design of modern roses.</title>
        <authorList>
            <person name="Bendahmane M."/>
        </authorList>
    </citation>
    <scope>NUCLEOTIDE SEQUENCE [LARGE SCALE GENOMIC DNA]</scope>
    <source>
        <strain evidence="3">cv. Old Blush</strain>
    </source>
</reference>
<dbReference type="Gramene" id="PRQ42781">
    <property type="protein sequence ID" value="PRQ42781"/>
    <property type="gene ID" value="RchiOBHm_Chr3g0461391"/>
</dbReference>
<dbReference type="STRING" id="74649.A0A2P6R8P4"/>
<name>A0A2P6R8P4_ROSCH</name>
<dbReference type="Gene3D" id="3.30.530.20">
    <property type="match status" value="1"/>
</dbReference>
<feature type="region of interest" description="Disordered" evidence="1">
    <location>
        <begin position="125"/>
        <end position="145"/>
    </location>
</feature>
<dbReference type="EMBL" id="PDCK01000041">
    <property type="protein sequence ID" value="PRQ42781.1"/>
    <property type="molecule type" value="Genomic_DNA"/>
</dbReference>
<organism evidence="2 3">
    <name type="scientific">Rosa chinensis</name>
    <name type="common">China rose</name>
    <dbReference type="NCBI Taxonomy" id="74649"/>
    <lineage>
        <taxon>Eukaryota</taxon>
        <taxon>Viridiplantae</taxon>
        <taxon>Streptophyta</taxon>
        <taxon>Embryophyta</taxon>
        <taxon>Tracheophyta</taxon>
        <taxon>Spermatophyta</taxon>
        <taxon>Magnoliopsida</taxon>
        <taxon>eudicotyledons</taxon>
        <taxon>Gunneridae</taxon>
        <taxon>Pentapetalae</taxon>
        <taxon>rosids</taxon>
        <taxon>fabids</taxon>
        <taxon>Rosales</taxon>
        <taxon>Rosaceae</taxon>
        <taxon>Rosoideae</taxon>
        <taxon>Rosoideae incertae sedis</taxon>
        <taxon>Rosa</taxon>
    </lineage>
</organism>
<protein>
    <submittedName>
        <fullName evidence="2">Uncharacterized protein</fullName>
    </submittedName>
</protein>
<sequence>MTTNTTEKESTATIPDDNNDEVIIWVWADLEIMKVELMDLLHLLPPTGHLSDKVGDPGSLTVMQDSVLTTCAEAQYIRRHHRHEPRENQCTSALVRHVKAPVHLIRFLSSLATNAHMKFSNPNPKFSSVTRRSGEEEDGLKISIL</sequence>